<dbReference type="RefSeq" id="WP_160800958.1">
    <property type="nucleotide sequence ID" value="NZ_WUUL01000004.1"/>
</dbReference>
<dbReference type="GO" id="GO:0008276">
    <property type="term" value="F:protein methyltransferase activity"/>
    <property type="evidence" value="ECO:0007669"/>
    <property type="project" value="UniProtKB-UniRule"/>
</dbReference>
<evidence type="ECO:0000256" key="3">
    <source>
        <dbReference type="ARBA" id="ARBA00022603"/>
    </source>
</evidence>
<feature type="binding site" evidence="6">
    <location>
        <position position="182"/>
    </location>
    <ligand>
        <name>S-adenosyl-L-methionine</name>
        <dbReference type="ChEBI" id="CHEBI:59789"/>
    </ligand>
</feature>
<dbReference type="GO" id="GO:0005840">
    <property type="term" value="C:ribosome"/>
    <property type="evidence" value="ECO:0007669"/>
    <property type="project" value="UniProtKB-KW"/>
</dbReference>
<feature type="binding site" evidence="6">
    <location>
        <position position="204"/>
    </location>
    <ligand>
        <name>S-adenosyl-L-methionine</name>
        <dbReference type="ChEBI" id="CHEBI:59789"/>
    </ligand>
</feature>
<dbReference type="InterPro" id="IPR004498">
    <property type="entry name" value="Ribosomal_PrmA_MeTrfase"/>
</dbReference>
<evidence type="ECO:0000256" key="4">
    <source>
        <dbReference type="ARBA" id="ARBA00022679"/>
    </source>
</evidence>
<evidence type="ECO:0000313" key="7">
    <source>
        <dbReference type="EMBL" id="MXQ53600.1"/>
    </source>
</evidence>
<keyword evidence="3 6" id="KW-0489">Methyltransferase</keyword>
<evidence type="ECO:0000256" key="2">
    <source>
        <dbReference type="ARBA" id="ARBA00022490"/>
    </source>
</evidence>
<organism evidence="7 8">
    <name type="scientific">Shimazuella alba</name>
    <dbReference type="NCBI Taxonomy" id="2690964"/>
    <lineage>
        <taxon>Bacteria</taxon>
        <taxon>Bacillati</taxon>
        <taxon>Bacillota</taxon>
        <taxon>Bacilli</taxon>
        <taxon>Bacillales</taxon>
        <taxon>Thermoactinomycetaceae</taxon>
        <taxon>Shimazuella</taxon>
    </lineage>
</organism>
<dbReference type="Pfam" id="PF06325">
    <property type="entry name" value="PrmA"/>
    <property type="match status" value="1"/>
</dbReference>
<dbReference type="EMBL" id="WUUL01000004">
    <property type="protein sequence ID" value="MXQ53600.1"/>
    <property type="molecule type" value="Genomic_DNA"/>
</dbReference>
<dbReference type="PANTHER" id="PTHR43648:SF1">
    <property type="entry name" value="ELECTRON TRANSFER FLAVOPROTEIN BETA SUBUNIT LYSINE METHYLTRANSFERASE"/>
    <property type="match status" value="1"/>
</dbReference>
<keyword evidence="8" id="KW-1185">Reference proteome</keyword>
<dbReference type="PIRSF" id="PIRSF000401">
    <property type="entry name" value="RPL11_MTase"/>
    <property type="match status" value="1"/>
</dbReference>
<comment type="subcellular location">
    <subcellularLocation>
        <location evidence="6">Cytoplasm</location>
    </subcellularLocation>
</comment>
<comment type="caution">
    <text evidence="7">The sequence shown here is derived from an EMBL/GenBank/DDBJ whole genome shotgun (WGS) entry which is preliminary data.</text>
</comment>
<dbReference type="SUPFAM" id="SSF53335">
    <property type="entry name" value="S-adenosyl-L-methionine-dependent methyltransferases"/>
    <property type="match status" value="1"/>
</dbReference>
<evidence type="ECO:0000256" key="1">
    <source>
        <dbReference type="ARBA" id="ARBA00009741"/>
    </source>
</evidence>
<keyword evidence="7" id="KW-0687">Ribonucleoprotein</keyword>
<dbReference type="CDD" id="cd02440">
    <property type="entry name" value="AdoMet_MTases"/>
    <property type="match status" value="1"/>
</dbReference>
<evidence type="ECO:0000313" key="8">
    <source>
        <dbReference type="Proteomes" id="UP000430692"/>
    </source>
</evidence>
<reference evidence="7 8" key="1">
    <citation type="submission" date="2019-12" db="EMBL/GenBank/DDBJ databases">
        <title>Whole-genome analyses of novel actinobacteria.</title>
        <authorList>
            <person name="Sahin N."/>
            <person name="Saygin H."/>
        </authorList>
    </citation>
    <scope>NUCLEOTIDE SEQUENCE [LARGE SCALE GENOMIC DNA]</scope>
    <source>
        <strain evidence="7 8">KC615</strain>
    </source>
</reference>
<keyword evidence="4 6" id="KW-0808">Transferase</keyword>
<protein>
    <recommendedName>
        <fullName evidence="6">Ribosomal protein L11 methyltransferase</fullName>
        <shortName evidence="6">L11 Mtase</shortName>
        <ecNumber evidence="6">2.1.1.-</ecNumber>
    </recommendedName>
</protein>
<feature type="binding site" evidence="6">
    <location>
        <position position="161"/>
    </location>
    <ligand>
        <name>S-adenosyl-L-methionine</name>
        <dbReference type="ChEBI" id="CHEBI:59789"/>
    </ligand>
</feature>
<dbReference type="InterPro" id="IPR050078">
    <property type="entry name" value="Ribosomal_L11_MeTrfase_PrmA"/>
</dbReference>
<evidence type="ECO:0000256" key="6">
    <source>
        <dbReference type="HAMAP-Rule" id="MF_00735"/>
    </source>
</evidence>
<feature type="binding site" evidence="6">
    <location>
        <position position="246"/>
    </location>
    <ligand>
        <name>S-adenosyl-L-methionine</name>
        <dbReference type="ChEBI" id="CHEBI:59789"/>
    </ligand>
</feature>
<dbReference type="EC" id="2.1.1.-" evidence="6"/>
<dbReference type="Proteomes" id="UP000430692">
    <property type="component" value="Unassembled WGS sequence"/>
</dbReference>
<dbReference type="PANTHER" id="PTHR43648">
    <property type="entry name" value="ELECTRON TRANSFER FLAVOPROTEIN BETA SUBUNIT LYSINE METHYLTRANSFERASE"/>
    <property type="match status" value="1"/>
</dbReference>
<accession>A0A6I4VUN3</accession>
<dbReference type="GO" id="GO:0005737">
    <property type="term" value="C:cytoplasm"/>
    <property type="evidence" value="ECO:0007669"/>
    <property type="project" value="UniProtKB-SubCell"/>
</dbReference>
<gene>
    <name evidence="6 7" type="primary">prmA</name>
    <name evidence="7" type="ORF">GSM42_07630</name>
</gene>
<dbReference type="AlphaFoldDB" id="A0A6I4VUN3"/>
<dbReference type="NCBIfam" id="TIGR00406">
    <property type="entry name" value="prmA"/>
    <property type="match status" value="1"/>
</dbReference>
<name>A0A6I4VUN3_9BACL</name>
<evidence type="ECO:0000256" key="5">
    <source>
        <dbReference type="ARBA" id="ARBA00022691"/>
    </source>
</evidence>
<keyword evidence="2 6" id="KW-0963">Cytoplasm</keyword>
<comment type="similarity">
    <text evidence="1 6">Belongs to the methyltransferase superfamily. PrmA family.</text>
</comment>
<comment type="function">
    <text evidence="6">Methylates ribosomal protein L11.</text>
</comment>
<sequence>MKWLEIAIHTHEESVEALTERLHKMGAGGVSMEDSATLAQTQSGDYGEIIALNPSDYPDAGVVLKSYFSEVSQTDVLVEQIKKCLIELKSYGLQVEPGSIQTKWVDDEDWANAWKTYYKPTRVSEKLVVVPVWEEYVPQDGELPIYLDPGMAFGTGTHPTTRLTMRLMEKYLQADQKVIDVGCGSGILSIAAEKLGANEVLALDLDPVAVKNTEENCAQNETRKIVVREGNLLHGIGTTAPIIVANILAEILQQMMYDLPRVLEPGGIFIGSGIIENKKDDVIQGLQEVGLSIIEIISEEDWVAVAAKRF</sequence>
<dbReference type="Gene3D" id="3.40.50.150">
    <property type="entry name" value="Vaccinia Virus protein VP39"/>
    <property type="match status" value="1"/>
</dbReference>
<keyword evidence="7" id="KW-0689">Ribosomal protein</keyword>
<dbReference type="HAMAP" id="MF_00735">
    <property type="entry name" value="Methyltr_PrmA"/>
    <property type="match status" value="1"/>
</dbReference>
<keyword evidence="5 6" id="KW-0949">S-adenosyl-L-methionine</keyword>
<dbReference type="InterPro" id="IPR029063">
    <property type="entry name" value="SAM-dependent_MTases_sf"/>
</dbReference>
<proteinExistence type="inferred from homology"/>
<dbReference type="GO" id="GO:0032259">
    <property type="term" value="P:methylation"/>
    <property type="evidence" value="ECO:0007669"/>
    <property type="project" value="UniProtKB-KW"/>
</dbReference>
<comment type="catalytic activity">
    <reaction evidence="6">
        <text>L-lysyl-[protein] + 3 S-adenosyl-L-methionine = N(6),N(6),N(6)-trimethyl-L-lysyl-[protein] + 3 S-adenosyl-L-homocysteine + 3 H(+)</text>
        <dbReference type="Rhea" id="RHEA:54192"/>
        <dbReference type="Rhea" id="RHEA-COMP:9752"/>
        <dbReference type="Rhea" id="RHEA-COMP:13826"/>
        <dbReference type="ChEBI" id="CHEBI:15378"/>
        <dbReference type="ChEBI" id="CHEBI:29969"/>
        <dbReference type="ChEBI" id="CHEBI:57856"/>
        <dbReference type="ChEBI" id="CHEBI:59789"/>
        <dbReference type="ChEBI" id="CHEBI:61961"/>
    </reaction>
</comment>